<feature type="region of interest" description="Disordered" evidence="1">
    <location>
        <begin position="1"/>
        <end position="88"/>
    </location>
</feature>
<evidence type="ECO:0000256" key="1">
    <source>
        <dbReference type="SAM" id="MobiDB-lite"/>
    </source>
</evidence>
<dbReference type="AlphaFoldDB" id="A0A1L9V6P3"/>
<feature type="compositionally biased region" description="Low complexity" evidence="1">
    <location>
        <begin position="66"/>
        <end position="77"/>
    </location>
</feature>
<sequence length="88" mass="9264">MRARSAGNLGGQRGQKRNQTTQDSTKVMDWQAEASNFPARREQTRPGGGGGLGSSPDTATRNVPDGPRTGPGTPGRRAVQLESRTADS</sequence>
<reference evidence="3" key="1">
    <citation type="journal article" date="2017" name="Genome Biol.">
        <title>Comparative genomics reveals high biological diversity and specific adaptations in the industrially and medically important fungal genus Aspergillus.</title>
        <authorList>
            <person name="de Vries R.P."/>
            <person name="Riley R."/>
            <person name="Wiebenga A."/>
            <person name="Aguilar-Osorio G."/>
            <person name="Amillis S."/>
            <person name="Uchima C.A."/>
            <person name="Anderluh G."/>
            <person name="Asadollahi M."/>
            <person name="Askin M."/>
            <person name="Barry K."/>
            <person name="Battaglia E."/>
            <person name="Bayram O."/>
            <person name="Benocci T."/>
            <person name="Braus-Stromeyer S.A."/>
            <person name="Caldana C."/>
            <person name="Canovas D."/>
            <person name="Cerqueira G.C."/>
            <person name="Chen F."/>
            <person name="Chen W."/>
            <person name="Choi C."/>
            <person name="Clum A."/>
            <person name="Dos Santos R.A."/>
            <person name="Damasio A.R."/>
            <person name="Diallinas G."/>
            <person name="Emri T."/>
            <person name="Fekete E."/>
            <person name="Flipphi M."/>
            <person name="Freyberg S."/>
            <person name="Gallo A."/>
            <person name="Gournas C."/>
            <person name="Habgood R."/>
            <person name="Hainaut M."/>
            <person name="Harispe M.L."/>
            <person name="Henrissat B."/>
            <person name="Hilden K.S."/>
            <person name="Hope R."/>
            <person name="Hossain A."/>
            <person name="Karabika E."/>
            <person name="Karaffa L."/>
            <person name="Karanyi Z."/>
            <person name="Krasevec N."/>
            <person name="Kuo A."/>
            <person name="Kusch H."/>
            <person name="LaButti K."/>
            <person name="Lagendijk E.L."/>
            <person name="Lapidus A."/>
            <person name="Levasseur A."/>
            <person name="Lindquist E."/>
            <person name="Lipzen A."/>
            <person name="Logrieco A.F."/>
            <person name="MacCabe A."/>
            <person name="Maekelae M.R."/>
            <person name="Malavazi I."/>
            <person name="Melin P."/>
            <person name="Meyer V."/>
            <person name="Mielnichuk N."/>
            <person name="Miskei M."/>
            <person name="Molnar A.P."/>
            <person name="Mule G."/>
            <person name="Ngan C.Y."/>
            <person name="Orejas M."/>
            <person name="Orosz E."/>
            <person name="Ouedraogo J.P."/>
            <person name="Overkamp K.M."/>
            <person name="Park H.-S."/>
            <person name="Perrone G."/>
            <person name="Piumi F."/>
            <person name="Punt P.J."/>
            <person name="Ram A.F."/>
            <person name="Ramon A."/>
            <person name="Rauscher S."/>
            <person name="Record E."/>
            <person name="Riano-Pachon D.M."/>
            <person name="Robert V."/>
            <person name="Roehrig J."/>
            <person name="Ruller R."/>
            <person name="Salamov A."/>
            <person name="Salih N.S."/>
            <person name="Samson R.A."/>
            <person name="Sandor E."/>
            <person name="Sanguinetti M."/>
            <person name="Schuetze T."/>
            <person name="Sepcic K."/>
            <person name="Shelest E."/>
            <person name="Sherlock G."/>
            <person name="Sophianopoulou V."/>
            <person name="Squina F.M."/>
            <person name="Sun H."/>
            <person name="Susca A."/>
            <person name="Todd R.B."/>
            <person name="Tsang A."/>
            <person name="Unkles S.E."/>
            <person name="van de Wiele N."/>
            <person name="van Rossen-Uffink D."/>
            <person name="Oliveira J.V."/>
            <person name="Vesth T.C."/>
            <person name="Visser J."/>
            <person name="Yu J.-H."/>
            <person name="Zhou M."/>
            <person name="Andersen M.R."/>
            <person name="Archer D.B."/>
            <person name="Baker S.E."/>
            <person name="Benoit I."/>
            <person name="Brakhage A.A."/>
            <person name="Braus G.H."/>
            <person name="Fischer R."/>
            <person name="Frisvad J.C."/>
            <person name="Goldman G.H."/>
            <person name="Houbraken J."/>
            <person name="Oakley B."/>
            <person name="Pocsi I."/>
            <person name="Scazzocchio C."/>
            <person name="Seiboth B."/>
            <person name="vanKuyk P.A."/>
            <person name="Wortman J."/>
            <person name="Dyer P.S."/>
            <person name="Grigoriev I.V."/>
        </authorList>
    </citation>
    <scope>NUCLEOTIDE SEQUENCE [LARGE SCALE GENOMIC DNA]</scope>
    <source>
        <strain evidence="3">CBS 516.65</strain>
    </source>
</reference>
<dbReference type="Proteomes" id="UP000184300">
    <property type="component" value="Unassembled WGS sequence"/>
</dbReference>
<keyword evidence="3" id="KW-1185">Reference proteome</keyword>
<proteinExistence type="predicted"/>
<accession>A0A1L9V6P3</accession>
<evidence type="ECO:0000313" key="2">
    <source>
        <dbReference type="EMBL" id="OJJ79522.1"/>
    </source>
</evidence>
<name>A0A1L9V6P3_ASPGL</name>
<dbReference type="GeneID" id="34464049"/>
<organism evidence="2 3">
    <name type="scientific">Aspergillus glaucus CBS 516.65</name>
    <dbReference type="NCBI Taxonomy" id="1160497"/>
    <lineage>
        <taxon>Eukaryota</taxon>
        <taxon>Fungi</taxon>
        <taxon>Dikarya</taxon>
        <taxon>Ascomycota</taxon>
        <taxon>Pezizomycotina</taxon>
        <taxon>Eurotiomycetes</taxon>
        <taxon>Eurotiomycetidae</taxon>
        <taxon>Eurotiales</taxon>
        <taxon>Aspergillaceae</taxon>
        <taxon>Aspergillus</taxon>
        <taxon>Aspergillus subgen. Aspergillus</taxon>
    </lineage>
</organism>
<protein>
    <submittedName>
        <fullName evidence="2">Uncharacterized protein</fullName>
    </submittedName>
</protein>
<dbReference type="RefSeq" id="XP_022396220.1">
    <property type="nucleotide sequence ID" value="XM_022547788.1"/>
</dbReference>
<dbReference type="EMBL" id="KV878917">
    <property type="protein sequence ID" value="OJJ79522.1"/>
    <property type="molecule type" value="Genomic_DNA"/>
</dbReference>
<gene>
    <name evidence="2" type="ORF">ASPGLDRAFT_52573</name>
</gene>
<dbReference type="VEuPathDB" id="FungiDB:ASPGLDRAFT_52573"/>
<evidence type="ECO:0000313" key="3">
    <source>
        <dbReference type="Proteomes" id="UP000184300"/>
    </source>
</evidence>